<reference evidence="3 4" key="1">
    <citation type="submission" date="2018-06" db="EMBL/GenBank/DDBJ databases">
        <title>Extensive metabolic versatility and redundancy in microbially diverse, dynamic hydrothermal sediments.</title>
        <authorList>
            <person name="Dombrowski N."/>
            <person name="Teske A."/>
            <person name="Baker B.J."/>
        </authorList>
    </citation>
    <scope>NUCLEOTIDE SEQUENCE [LARGE SCALE GENOMIC DNA]</scope>
    <source>
        <strain evidence="3">B3_G15</strain>
    </source>
</reference>
<gene>
    <name evidence="3" type="ORF">DRJ04_07420</name>
</gene>
<dbReference type="InterPro" id="IPR011032">
    <property type="entry name" value="GroES-like_sf"/>
</dbReference>
<organism evidence="3 4">
    <name type="scientific">Aerophobetes bacterium</name>
    <dbReference type="NCBI Taxonomy" id="2030807"/>
    <lineage>
        <taxon>Bacteria</taxon>
        <taxon>Candidatus Aerophobota</taxon>
    </lineage>
</organism>
<keyword evidence="1" id="KW-0560">Oxidoreductase</keyword>
<feature type="domain" description="Alcohol dehydrogenase-like N-terminal" evidence="2">
    <location>
        <begin position="25"/>
        <end position="63"/>
    </location>
</feature>
<dbReference type="Proteomes" id="UP000280417">
    <property type="component" value="Unassembled WGS sequence"/>
</dbReference>
<dbReference type="Pfam" id="PF08240">
    <property type="entry name" value="ADH_N"/>
    <property type="match status" value="1"/>
</dbReference>
<dbReference type="GO" id="GO:0016491">
    <property type="term" value="F:oxidoreductase activity"/>
    <property type="evidence" value="ECO:0007669"/>
    <property type="project" value="UniProtKB-KW"/>
</dbReference>
<dbReference type="PANTHER" id="PTHR43401:SF2">
    <property type="entry name" value="L-THREONINE 3-DEHYDROGENASE"/>
    <property type="match status" value="1"/>
</dbReference>
<dbReference type="InterPro" id="IPR013154">
    <property type="entry name" value="ADH-like_N"/>
</dbReference>
<name>A0A662DB85_UNCAE</name>
<sequence>MKAILLERPFKVKLKNVDEPCPKVNEVLIHVKATCICGSDLHAYRGTHPFRVPPVILGHEMAGD</sequence>
<evidence type="ECO:0000259" key="2">
    <source>
        <dbReference type="Pfam" id="PF08240"/>
    </source>
</evidence>
<dbReference type="SUPFAM" id="SSF50129">
    <property type="entry name" value="GroES-like"/>
    <property type="match status" value="1"/>
</dbReference>
<evidence type="ECO:0000313" key="4">
    <source>
        <dbReference type="Proteomes" id="UP000280417"/>
    </source>
</evidence>
<dbReference type="EMBL" id="QMQA01000220">
    <property type="protein sequence ID" value="RLE11777.1"/>
    <property type="molecule type" value="Genomic_DNA"/>
</dbReference>
<evidence type="ECO:0000313" key="3">
    <source>
        <dbReference type="EMBL" id="RLE11777.1"/>
    </source>
</evidence>
<evidence type="ECO:0000256" key="1">
    <source>
        <dbReference type="ARBA" id="ARBA00023002"/>
    </source>
</evidence>
<dbReference type="AlphaFoldDB" id="A0A662DB85"/>
<dbReference type="PANTHER" id="PTHR43401">
    <property type="entry name" value="L-THREONINE 3-DEHYDROGENASE"/>
    <property type="match status" value="1"/>
</dbReference>
<accession>A0A662DB85</accession>
<comment type="caution">
    <text evidence="3">The sequence shown here is derived from an EMBL/GenBank/DDBJ whole genome shotgun (WGS) entry which is preliminary data.</text>
</comment>
<dbReference type="InterPro" id="IPR050129">
    <property type="entry name" value="Zn_alcohol_dh"/>
</dbReference>
<proteinExistence type="predicted"/>
<dbReference type="Gene3D" id="3.90.180.10">
    <property type="entry name" value="Medium-chain alcohol dehydrogenases, catalytic domain"/>
    <property type="match status" value="1"/>
</dbReference>
<protein>
    <recommendedName>
        <fullName evidence="2">Alcohol dehydrogenase-like N-terminal domain-containing protein</fullName>
    </recommendedName>
</protein>